<evidence type="ECO:0000313" key="5">
    <source>
        <dbReference type="EMBL" id="KAJ1356590.1"/>
    </source>
</evidence>
<dbReference type="Gene3D" id="1.10.225.10">
    <property type="entry name" value="Saposin-like"/>
    <property type="match status" value="1"/>
</dbReference>
<feature type="region of interest" description="Disordered" evidence="2">
    <location>
        <begin position="27"/>
        <end position="65"/>
    </location>
</feature>
<dbReference type="AlphaFoldDB" id="A0AAD5QPB6"/>
<feature type="compositionally biased region" description="Polar residues" evidence="2">
    <location>
        <begin position="27"/>
        <end position="38"/>
    </location>
</feature>
<evidence type="ECO:0000256" key="2">
    <source>
        <dbReference type="SAM" id="MobiDB-lite"/>
    </source>
</evidence>
<feature type="compositionally biased region" description="Low complexity" evidence="2">
    <location>
        <begin position="39"/>
        <end position="49"/>
    </location>
</feature>
<name>A0AAD5QPB6_PARTN</name>
<feature type="chain" id="PRO_5042178107" description="Saposin B-type domain-containing protein" evidence="3">
    <location>
        <begin position="24"/>
        <end position="154"/>
    </location>
</feature>
<evidence type="ECO:0000256" key="3">
    <source>
        <dbReference type="SAM" id="SignalP"/>
    </source>
</evidence>
<dbReference type="InterPro" id="IPR011001">
    <property type="entry name" value="Saposin-like"/>
</dbReference>
<accession>A0AAD5QPB6</accession>
<dbReference type="SUPFAM" id="SSF47862">
    <property type="entry name" value="Saposin"/>
    <property type="match status" value="1"/>
</dbReference>
<keyword evidence="3" id="KW-0732">Signal</keyword>
<comment type="caution">
    <text evidence="5">The sequence shown here is derived from an EMBL/GenBank/DDBJ whole genome shotgun (WGS) entry which is preliminary data.</text>
</comment>
<organism evidence="5 6">
    <name type="scientific">Parelaphostrongylus tenuis</name>
    <name type="common">Meningeal worm</name>
    <dbReference type="NCBI Taxonomy" id="148309"/>
    <lineage>
        <taxon>Eukaryota</taxon>
        <taxon>Metazoa</taxon>
        <taxon>Ecdysozoa</taxon>
        <taxon>Nematoda</taxon>
        <taxon>Chromadorea</taxon>
        <taxon>Rhabditida</taxon>
        <taxon>Rhabditina</taxon>
        <taxon>Rhabditomorpha</taxon>
        <taxon>Strongyloidea</taxon>
        <taxon>Metastrongylidae</taxon>
        <taxon>Parelaphostrongylus</taxon>
    </lineage>
</organism>
<dbReference type="PROSITE" id="PS50015">
    <property type="entry name" value="SAP_B"/>
    <property type="match status" value="1"/>
</dbReference>
<evidence type="ECO:0000256" key="1">
    <source>
        <dbReference type="ARBA" id="ARBA00023157"/>
    </source>
</evidence>
<evidence type="ECO:0000313" key="6">
    <source>
        <dbReference type="Proteomes" id="UP001196413"/>
    </source>
</evidence>
<dbReference type="Proteomes" id="UP001196413">
    <property type="component" value="Unassembled WGS sequence"/>
</dbReference>
<proteinExistence type="predicted"/>
<feature type="domain" description="Saposin B-type" evidence="4">
    <location>
        <begin position="67"/>
        <end position="153"/>
    </location>
</feature>
<gene>
    <name evidence="5" type="ORF">KIN20_014322</name>
</gene>
<reference evidence="5" key="1">
    <citation type="submission" date="2021-06" db="EMBL/GenBank/DDBJ databases">
        <title>Parelaphostrongylus tenuis whole genome reference sequence.</title>
        <authorList>
            <person name="Garwood T.J."/>
            <person name="Larsen P.A."/>
            <person name="Fountain-Jones N.M."/>
            <person name="Garbe J.R."/>
            <person name="Macchietto M.G."/>
            <person name="Kania S.A."/>
            <person name="Gerhold R.W."/>
            <person name="Richards J.E."/>
            <person name="Wolf T.M."/>
        </authorList>
    </citation>
    <scope>NUCLEOTIDE SEQUENCE</scope>
    <source>
        <strain evidence="5">MNPRO001-30</strain>
        <tissue evidence="5">Meninges</tissue>
    </source>
</reference>
<sequence>MLSSLRVLSILAINFLLTQQDFAFTSTTRADTSTRPHPTTTDFAPTSTTRAGTSTRHHPTSTTPEWPSKRCQSCVRVLTEVVTALQNATTLIEEHVLKLVEAECGKKHYLAEKACEYFDELVVHELFNAIKELEDHIDVERVCQRIHLCPHVKH</sequence>
<dbReference type="InterPro" id="IPR008139">
    <property type="entry name" value="SaposinB_dom"/>
</dbReference>
<keyword evidence="6" id="KW-1185">Reference proteome</keyword>
<dbReference type="EMBL" id="JAHQIW010002846">
    <property type="protein sequence ID" value="KAJ1356590.1"/>
    <property type="molecule type" value="Genomic_DNA"/>
</dbReference>
<feature type="signal peptide" evidence="3">
    <location>
        <begin position="1"/>
        <end position="23"/>
    </location>
</feature>
<keyword evidence="1" id="KW-1015">Disulfide bond</keyword>
<protein>
    <recommendedName>
        <fullName evidence="4">Saposin B-type domain-containing protein</fullName>
    </recommendedName>
</protein>
<evidence type="ECO:0000259" key="4">
    <source>
        <dbReference type="PROSITE" id="PS50015"/>
    </source>
</evidence>